<reference evidence="1 2" key="1">
    <citation type="submission" date="2024-10" db="EMBL/GenBank/DDBJ databases">
        <title>The Natural Products Discovery Center: Release of the First 8490 Sequenced Strains for Exploring Actinobacteria Biosynthetic Diversity.</title>
        <authorList>
            <person name="Kalkreuter E."/>
            <person name="Kautsar S.A."/>
            <person name="Yang D."/>
            <person name="Bader C.D."/>
            <person name="Teijaro C.N."/>
            <person name="Fluegel L."/>
            <person name="Davis C.M."/>
            <person name="Simpson J.R."/>
            <person name="Lauterbach L."/>
            <person name="Steele A.D."/>
            <person name="Gui C."/>
            <person name="Meng S."/>
            <person name="Li G."/>
            <person name="Viehrig K."/>
            <person name="Ye F."/>
            <person name="Su P."/>
            <person name="Kiefer A.F."/>
            <person name="Nichols A."/>
            <person name="Cepeda A.J."/>
            <person name="Yan W."/>
            <person name="Fan B."/>
            <person name="Jiang Y."/>
            <person name="Adhikari A."/>
            <person name="Zheng C.-J."/>
            <person name="Schuster L."/>
            <person name="Cowan T.M."/>
            <person name="Smanski M.J."/>
            <person name="Chevrette M.G."/>
            <person name="De Carvalho L.P.S."/>
            <person name="Shen B."/>
        </authorList>
    </citation>
    <scope>NUCLEOTIDE SEQUENCE [LARGE SCALE GENOMIC DNA]</scope>
    <source>
        <strain evidence="1 2">NPDC000087</strain>
    </source>
</reference>
<protein>
    <recommendedName>
        <fullName evidence="3">XRE family transcriptional regulator</fullName>
    </recommendedName>
</protein>
<dbReference type="SUPFAM" id="SSF48452">
    <property type="entry name" value="TPR-like"/>
    <property type="match status" value="1"/>
</dbReference>
<dbReference type="InterPro" id="IPR011990">
    <property type="entry name" value="TPR-like_helical_dom_sf"/>
</dbReference>
<dbReference type="Proteomes" id="UP001602245">
    <property type="component" value="Unassembled WGS sequence"/>
</dbReference>
<dbReference type="RefSeq" id="WP_211216663.1">
    <property type="nucleotide sequence ID" value="NZ_JBIAZU010000005.1"/>
</dbReference>
<name>A0ABW6WKV8_9ACTN</name>
<evidence type="ECO:0008006" key="3">
    <source>
        <dbReference type="Google" id="ProtNLM"/>
    </source>
</evidence>
<organism evidence="1 2">
    <name type="scientific">Paractinoplanes globisporus</name>
    <dbReference type="NCBI Taxonomy" id="113565"/>
    <lineage>
        <taxon>Bacteria</taxon>
        <taxon>Bacillati</taxon>
        <taxon>Actinomycetota</taxon>
        <taxon>Actinomycetes</taxon>
        <taxon>Micromonosporales</taxon>
        <taxon>Micromonosporaceae</taxon>
        <taxon>Paractinoplanes</taxon>
    </lineage>
</organism>
<proteinExistence type="predicted"/>
<gene>
    <name evidence="1" type="ORF">ACFY35_29855</name>
</gene>
<dbReference type="EMBL" id="JBIAZU010000005">
    <property type="protein sequence ID" value="MFF5293658.1"/>
    <property type="molecule type" value="Genomic_DNA"/>
</dbReference>
<sequence>MMDATDLPRLCEQRGWKHRARLMLELRAAARRTNYGALPDDDSLKRMIREWIHGRRGLSTEYADLFAEVFAVPFAVGKPSGTQLMTPINSADLSARLNAAETLDGSLIALLEAQTDSFRALDRQLGASRLLQQTEAHVDQMTDLWRYALPGPHRSALAAAVAEASALAGWQALDLGDPHKAWSLHETAKSAARESEDRAIIAHVTAQQAYALLDLDRPQNAVALIQHARTDADGYIPAMLRSWLWAAEAEALAATGAASPAQDALDEAGRALPDQGCSDSLPYLFLNDVHLARWRGHCLARLGKAEAIQELTDAVGRLDPTFTRAAAGHRCDLALAYSVRGQHEEARAEARAAEALATRASSVRQRRRIAQLLTSGAAPSGH</sequence>
<comment type="caution">
    <text evidence="1">The sequence shown here is derived from an EMBL/GenBank/DDBJ whole genome shotgun (WGS) entry which is preliminary data.</text>
</comment>
<evidence type="ECO:0000313" key="2">
    <source>
        <dbReference type="Proteomes" id="UP001602245"/>
    </source>
</evidence>
<evidence type="ECO:0000313" key="1">
    <source>
        <dbReference type="EMBL" id="MFF5293658.1"/>
    </source>
</evidence>
<keyword evidence="2" id="KW-1185">Reference proteome</keyword>
<dbReference type="Gene3D" id="1.25.40.10">
    <property type="entry name" value="Tetratricopeptide repeat domain"/>
    <property type="match status" value="1"/>
</dbReference>
<accession>A0ABW6WKV8</accession>